<dbReference type="InterPro" id="IPR027417">
    <property type="entry name" value="P-loop_NTPase"/>
</dbReference>
<name>A0ABR1JF44_9AGAR</name>
<organism evidence="6 7">
    <name type="scientific">Marasmiellus scandens</name>
    <dbReference type="NCBI Taxonomy" id="2682957"/>
    <lineage>
        <taxon>Eukaryota</taxon>
        <taxon>Fungi</taxon>
        <taxon>Dikarya</taxon>
        <taxon>Basidiomycota</taxon>
        <taxon>Agaricomycotina</taxon>
        <taxon>Agaricomycetes</taxon>
        <taxon>Agaricomycetidae</taxon>
        <taxon>Agaricales</taxon>
        <taxon>Marasmiineae</taxon>
        <taxon>Omphalotaceae</taxon>
        <taxon>Marasmiellus</taxon>
    </lineage>
</organism>
<dbReference type="InterPro" id="IPR050628">
    <property type="entry name" value="SNF2_RAD54_helicase_TF"/>
</dbReference>
<dbReference type="Proteomes" id="UP001498398">
    <property type="component" value="Unassembled WGS sequence"/>
</dbReference>
<evidence type="ECO:0000313" key="6">
    <source>
        <dbReference type="EMBL" id="KAK7460616.1"/>
    </source>
</evidence>
<evidence type="ECO:0000256" key="1">
    <source>
        <dbReference type="ARBA" id="ARBA00022741"/>
    </source>
</evidence>
<dbReference type="Gene3D" id="3.40.50.10810">
    <property type="entry name" value="Tandem AAA-ATPase domain"/>
    <property type="match status" value="1"/>
</dbReference>
<accession>A0ABR1JF44</accession>
<dbReference type="EMBL" id="JBANRG010000015">
    <property type="protein sequence ID" value="KAK7460616.1"/>
    <property type="molecule type" value="Genomic_DNA"/>
</dbReference>
<gene>
    <name evidence="6" type="ORF">VKT23_009336</name>
</gene>
<evidence type="ECO:0000259" key="5">
    <source>
        <dbReference type="Pfam" id="PF00176"/>
    </source>
</evidence>
<reference evidence="6 7" key="1">
    <citation type="submission" date="2024-01" db="EMBL/GenBank/DDBJ databases">
        <title>A draft genome for the cacao thread blight pathogen Marasmiellus scandens.</title>
        <authorList>
            <person name="Baruah I.K."/>
            <person name="Leung J."/>
            <person name="Bukari Y."/>
            <person name="Amoako-Attah I."/>
            <person name="Meinhardt L.W."/>
            <person name="Bailey B.A."/>
            <person name="Cohen S.P."/>
        </authorList>
    </citation>
    <scope>NUCLEOTIDE SEQUENCE [LARGE SCALE GENOMIC DNA]</scope>
    <source>
        <strain evidence="6 7">GH-19</strain>
    </source>
</reference>
<evidence type="ECO:0000256" key="3">
    <source>
        <dbReference type="ARBA" id="ARBA00022840"/>
    </source>
</evidence>
<proteinExistence type="predicted"/>
<comment type="caution">
    <text evidence="6">The sequence shown here is derived from an EMBL/GenBank/DDBJ whole genome shotgun (WGS) entry which is preliminary data.</text>
</comment>
<evidence type="ECO:0000256" key="4">
    <source>
        <dbReference type="SAM" id="MobiDB-lite"/>
    </source>
</evidence>
<keyword evidence="3" id="KW-0067">ATP-binding</keyword>
<dbReference type="InterPro" id="IPR038718">
    <property type="entry name" value="SNF2-like_sf"/>
</dbReference>
<feature type="compositionally biased region" description="Low complexity" evidence="4">
    <location>
        <begin position="131"/>
        <end position="143"/>
    </location>
</feature>
<sequence>MGSIFSLLRPDDNSQSDMPGSFVPPRRVPTEATEGNSLEPRSRIYPSLVGLTDMRTLENDFRTLEPSSRRHSTSHREGGYDDDSMMLIESTTALRPSSSSERNRISREEHDYEMADDETMMLTERMRNLQTSSSPASTSSTPESLKRKSPPSHLVTPTKRQKQPNAPRVGRSHSVSPPKARKAKARVSLPVNSGSRYSPIEVDEDEGTEEHRESSDVDMDQNPDESVNPQNDIQLEDILESCLREPAVTIPSSSEYTVPGLSSSITLRDHQISGIMWMRDREESRAKGGILADEMGLGKTLQTFCIIAEDVKKPSSTRHMPTLITSPIAILPQWKSELRRYESTDLKLGIVVYHGKERKDISE</sequence>
<feature type="region of interest" description="Disordered" evidence="4">
    <location>
        <begin position="61"/>
        <end position="229"/>
    </location>
</feature>
<keyword evidence="7" id="KW-1185">Reference proteome</keyword>
<feature type="compositionally biased region" description="Basic and acidic residues" evidence="4">
    <location>
        <begin position="101"/>
        <end position="113"/>
    </location>
</feature>
<protein>
    <recommendedName>
        <fullName evidence="5">SNF2 N-terminal domain-containing protein</fullName>
    </recommendedName>
</protein>
<evidence type="ECO:0000313" key="7">
    <source>
        <dbReference type="Proteomes" id="UP001498398"/>
    </source>
</evidence>
<dbReference type="InterPro" id="IPR000330">
    <property type="entry name" value="SNF2_N"/>
</dbReference>
<dbReference type="PANTHER" id="PTHR45626">
    <property type="entry name" value="TRANSCRIPTION TERMINATION FACTOR 2-RELATED"/>
    <property type="match status" value="1"/>
</dbReference>
<dbReference type="Pfam" id="PF00176">
    <property type="entry name" value="SNF2-rel_dom"/>
    <property type="match status" value="1"/>
</dbReference>
<feature type="domain" description="SNF2 N-terminal" evidence="5">
    <location>
        <begin position="270"/>
        <end position="360"/>
    </location>
</feature>
<keyword evidence="2" id="KW-0378">Hydrolase</keyword>
<keyword evidence="1" id="KW-0547">Nucleotide-binding</keyword>
<evidence type="ECO:0000256" key="2">
    <source>
        <dbReference type="ARBA" id="ARBA00022801"/>
    </source>
</evidence>
<feature type="region of interest" description="Disordered" evidence="4">
    <location>
        <begin position="1"/>
        <end position="43"/>
    </location>
</feature>
<dbReference type="SUPFAM" id="SSF52540">
    <property type="entry name" value="P-loop containing nucleoside triphosphate hydrolases"/>
    <property type="match status" value="1"/>
</dbReference>